<sequence length="48" mass="4910">MKSRPPIAGLSVLDLLRPTLWMAAAAFAAGFGGYLVIGLKALQAAAPL</sequence>
<organism evidence="2 3">
    <name type="scientific">Caulobacter segnis</name>
    <dbReference type="NCBI Taxonomy" id="88688"/>
    <lineage>
        <taxon>Bacteria</taxon>
        <taxon>Pseudomonadati</taxon>
        <taxon>Pseudomonadota</taxon>
        <taxon>Alphaproteobacteria</taxon>
        <taxon>Caulobacterales</taxon>
        <taxon>Caulobacteraceae</taxon>
        <taxon>Caulobacter</taxon>
    </lineage>
</organism>
<keyword evidence="3" id="KW-1185">Reference proteome</keyword>
<keyword evidence="1" id="KW-1133">Transmembrane helix</keyword>
<dbReference type="EMBL" id="CP096040">
    <property type="protein sequence ID" value="USQ95982.1"/>
    <property type="molecule type" value="Genomic_DNA"/>
</dbReference>
<evidence type="ECO:0000313" key="3">
    <source>
        <dbReference type="Proteomes" id="UP001057520"/>
    </source>
</evidence>
<protein>
    <submittedName>
        <fullName evidence="2">Uncharacterized protein</fullName>
    </submittedName>
</protein>
<feature type="transmembrane region" description="Helical" evidence="1">
    <location>
        <begin position="20"/>
        <end position="42"/>
    </location>
</feature>
<gene>
    <name evidence="2" type="ORF">MZV50_26175</name>
</gene>
<proteinExistence type="predicted"/>
<evidence type="ECO:0000313" key="2">
    <source>
        <dbReference type="EMBL" id="USQ95982.1"/>
    </source>
</evidence>
<accession>A0ABY4ZVE9</accession>
<evidence type="ECO:0000256" key="1">
    <source>
        <dbReference type="SAM" id="Phobius"/>
    </source>
</evidence>
<reference evidence="2 3" key="1">
    <citation type="submission" date="2022-04" db="EMBL/GenBank/DDBJ databases">
        <title>Genome sequence of soybean root-associated Caulobacter segnis RL271.</title>
        <authorList>
            <person name="Longley R."/>
            <person name="Bonito G."/>
            <person name="Trigodet F."/>
            <person name="Crosson S."/>
            <person name="Fiebig A."/>
        </authorList>
    </citation>
    <scope>NUCLEOTIDE SEQUENCE [LARGE SCALE GENOMIC DNA]</scope>
    <source>
        <strain evidence="2 3">RL271</strain>
    </source>
</reference>
<dbReference type="Proteomes" id="UP001057520">
    <property type="component" value="Chromosome"/>
</dbReference>
<keyword evidence="1" id="KW-0472">Membrane</keyword>
<name>A0ABY4ZVE9_9CAUL</name>
<keyword evidence="1" id="KW-0812">Transmembrane</keyword>